<evidence type="ECO:0000256" key="1">
    <source>
        <dbReference type="SAM" id="MobiDB-lite"/>
    </source>
</evidence>
<feature type="region of interest" description="Disordered" evidence="1">
    <location>
        <begin position="66"/>
        <end position="92"/>
    </location>
</feature>
<evidence type="ECO:0000313" key="3">
    <source>
        <dbReference type="Proteomes" id="UP000050297"/>
    </source>
</evidence>
<dbReference type="EMBL" id="LJPM01000614">
    <property type="protein sequence ID" value="KPW08236.1"/>
    <property type="molecule type" value="Genomic_DNA"/>
</dbReference>
<protein>
    <recommendedName>
        <fullName evidence="4">Terminase small subunit</fullName>
    </recommendedName>
</protein>
<dbReference type="Gene3D" id="1.10.10.1400">
    <property type="entry name" value="Terminase, small subunit, N-terminal DNA-binding domain, HTH motif"/>
    <property type="match status" value="1"/>
</dbReference>
<dbReference type="Proteomes" id="UP000050297">
    <property type="component" value="Unassembled WGS sequence"/>
</dbReference>
<organism evidence="2 3">
    <name type="scientific">Pseudomonas syringae pv. aceris</name>
    <dbReference type="NCBI Taxonomy" id="199198"/>
    <lineage>
        <taxon>Bacteria</taxon>
        <taxon>Pseudomonadati</taxon>
        <taxon>Pseudomonadota</taxon>
        <taxon>Gammaproteobacteria</taxon>
        <taxon>Pseudomonadales</taxon>
        <taxon>Pseudomonadaceae</taxon>
        <taxon>Pseudomonas</taxon>
        <taxon>Pseudomonas syringae</taxon>
    </lineage>
</organism>
<dbReference type="RefSeq" id="WP_004408633.1">
    <property type="nucleotide sequence ID" value="NZ_LGAR01000040.1"/>
</dbReference>
<feature type="compositionally biased region" description="Basic and acidic residues" evidence="1">
    <location>
        <begin position="135"/>
        <end position="149"/>
    </location>
</feature>
<sequence length="168" mass="17405">MALTPKKRAFVDAVRGGASNKDAAIAAGYAASSAAQAGARLAKDPFVMEALIGPAVNKKVNKFVKGSSPAAASPAAPVGEHGQAEEQPDEAFDLSKALRFSDPKDFLLATMNDFEAEAKLRVDAAKALMPFIHPRKGESGKKETAKDKAAGAAQGKFGVRKGPLSVVK</sequence>
<gene>
    <name evidence="2" type="ORF">ALO91_02822</name>
</gene>
<reference evidence="2 3" key="1">
    <citation type="submission" date="2015-09" db="EMBL/GenBank/DDBJ databases">
        <title>Genome announcement of multiple Pseudomonas syringae strains.</title>
        <authorList>
            <person name="Thakur S."/>
            <person name="Wang P.W."/>
            <person name="Gong Y."/>
            <person name="Weir B.S."/>
            <person name="Guttman D.S."/>
        </authorList>
    </citation>
    <scope>NUCLEOTIDE SEQUENCE [LARGE SCALE GENOMIC DNA]</scope>
    <source>
        <strain evidence="2 3">ICMP2802</strain>
    </source>
</reference>
<evidence type="ECO:0008006" key="4">
    <source>
        <dbReference type="Google" id="ProtNLM"/>
    </source>
</evidence>
<comment type="caution">
    <text evidence="2">The sequence shown here is derived from an EMBL/GenBank/DDBJ whole genome shotgun (WGS) entry which is preliminary data.</text>
</comment>
<evidence type="ECO:0000313" key="2">
    <source>
        <dbReference type="EMBL" id="KPW08236.1"/>
    </source>
</evidence>
<feature type="region of interest" description="Disordered" evidence="1">
    <location>
        <begin position="133"/>
        <end position="156"/>
    </location>
</feature>
<feature type="compositionally biased region" description="Low complexity" evidence="1">
    <location>
        <begin position="67"/>
        <end position="77"/>
    </location>
</feature>
<dbReference type="PATRIC" id="fig|199198.4.peg.404"/>
<dbReference type="InterPro" id="IPR038713">
    <property type="entry name" value="Terminase_Gp1_N_sf"/>
</dbReference>
<name>A0A0L8IVT6_PSESX</name>
<proteinExistence type="predicted"/>
<accession>A0A0L8IVT6</accession>
<dbReference type="AlphaFoldDB" id="A0A0L8IVT6"/>